<comment type="similarity">
    <text evidence="1">Belongs to the ABC transporter superfamily.</text>
</comment>
<organism evidence="6 7">
    <name type="scientific">Candidatus Jettenia caeni</name>
    <dbReference type="NCBI Taxonomy" id="247490"/>
    <lineage>
        <taxon>Bacteria</taxon>
        <taxon>Pseudomonadati</taxon>
        <taxon>Planctomycetota</taxon>
        <taxon>Candidatus Brocadiia</taxon>
        <taxon>Candidatus Brocadiales</taxon>
        <taxon>Candidatus Brocadiaceae</taxon>
        <taxon>Candidatus Jettenia</taxon>
    </lineage>
</organism>
<dbReference type="eggNOG" id="COG1134">
    <property type="taxonomic scope" value="Bacteria"/>
</dbReference>
<dbReference type="GO" id="GO:0016887">
    <property type="term" value="F:ATP hydrolysis activity"/>
    <property type="evidence" value="ECO:0007669"/>
    <property type="project" value="InterPro"/>
</dbReference>
<dbReference type="GO" id="GO:0140359">
    <property type="term" value="F:ABC-type transporter activity"/>
    <property type="evidence" value="ECO:0007669"/>
    <property type="project" value="InterPro"/>
</dbReference>
<dbReference type="AlphaFoldDB" id="I3IRK7"/>
<evidence type="ECO:0000313" key="6">
    <source>
        <dbReference type="EMBL" id="GAB64352.1"/>
    </source>
</evidence>
<dbReference type="PROSITE" id="PS50893">
    <property type="entry name" value="ABC_TRANSPORTER_2"/>
    <property type="match status" value="1"/>
</dbReference>
<evidence type="ECO:0000256" key="1">
    <source>
        <dbReference type="ARBA" id="ARBA00005417"/>
    </source>
</evidence>
<dbReference type="InterPro" id="IPR050683">
    <property type="entry name" value="Bact_Polysacc_Export_ATP-bd"/>
</dbReference>
<dbReference type="InterPro" id="IPR027417">
    <property type="entry name" value="P-loop_NTPase"/>
</dbReference>
<keyword evidence="3" id="KW-0547">Nucleotide-binding</keyword>
<dbReference type="GO" id="GO:0005524">
    <property type="term" value="F:ATP binding"/>
    <property type="evidence" value="ECO:0007669"/>
    <property type="project" value="UniProtKB-KW"/>
</dbReference>
<dbReference type="PANTHER" id="PTHR46743:SF2">
    <property type="entry name" value="TEICHOIC ACIDS EXPORT ATP-BINDING PROTEIN TAGH"/>
    <property type="match status" value="1"/>
</dbReference>
<comment type="caution">
    <text evidence="6">The sequence shown here is derived from an EMBL/GenBank/DDBJ whole genome shotgun (WGS) entry which is preliminary data.</text>
</comment>
<evidence type="ECO:0000256" key="4">
    <source>
        <dbReference type="ARBA" id="ARBA00022840"/>
    </source>
</evidence>
<keyword evidence="4 6" id="KW-0067">ATP-binding</keyword>
<keyword evidence="7" id="KW-1185">Reference proteome</keyword>
<dbReference type="SMART" id="SM00382">
    <property type="entry name" value="AAA"/>
    <property type="match status" value="1"/>
</dbReference>
<dbReference type="PANTHER" id="PTHR46743">
    <property type="entry name" value="TEICHOIC ACIDS EXPORT ATP-BINDING PROTEIN TAGH"/>
    <property type="match status" value="1"/>
</dbReference>
<name>I3IRK7_9BACT</name>
<dbReference type="STRING" id="247490.KSU1_D1043"/>
<protein>
    <submittedName>
        <fullName evidence="6">ABC transporter ATP-binding component</fullName>
    </submittedName>
</protein>
<dbReference type="Pfam" id="PF00005">
    <property type="entry name" value="ABC_tran"/>
    <property type="match status" value="1"/>
</dbReference>
<evidence type="ECO:0000256" key="3">
    <source>
        <dbReference type="ARBA" id="ARBA00022741"/>
    </source>
</evidence>
<dbReference type="InterPro" id="IPR015860">
    <property type="entry name" value="ABC_transpr_TagH-like"/>
</dbReference>
<dbReference type="GO" id="GO:0016020">
    <property type="term" value="C:membrane"/>
    <property type="evidence" value="ECO:0007669"/>
    <property type="project" value="InterPro"/>
</dbReference>
<dbReference type="Proteomes" id="UP000002985">
    <property type="component" value="Unassembled WGS sequence"/>
</dbReference>
<evidence type="ECO:0000259" key="5">
    <source>
        <dbReference type="PROSITE" id="PS50893"/>
    </source>
</evidence>
<dbReference type="Pfam" id="PF14524">
    <property type="entry name" value="Wzt_C"/>
    <property type="match status" value="1"/>
</dbReference>
<proteinExistence type="inferred from homology"/>
<dbReference type="InterPro" id="IPR029439">
    <property type="entry name" value="Wzt_C"/>
</dbReference>
<accession>I3IRK7</accession>
<reference evidence="6 7" key="1">
    <citation type="journal article" date="2012" name="FEBS Lett.">
        <title>Anammox organism KSU-1 expresses a NirK-type copper-containing nitrite reductase instead of a NirS-type with cytochrome cd1.</title>
        <authorList>
            <person name="Hira D."/>
            <person name="Toh H."/>
            <person name="Migita C.T."/>
            <person name="Okubo H."/>
            <person name="Nishiyama T."/>
            <person name="Hattori M."/>
            <person name="Furukawa K."/>
            <person name="Fujii T."/>
        </authorList>
    </citation>
    <scope>NUCLEOTIDE SEQUENCE [LARGE SCALE GENOMIC DNA]</scope>
</reference>
<dbReference type="SUPFAM" id="SSF52540">
    <property type="entry name" value="P-loop containing nucleoside triphosphate hydrolases"/>
    <property type="match status" value="1"/>
</dbReference>
<dbReference type="EMBL" id="BAFH01000004">
    <property type="protein sequence ID" value="GAB64352.1"/>
    <property type="molecule type" value="Genomic_DNA"/>
</dbReference>
<gene>
    <name evidence="6" type="ORF">KSU1_D1043</name>
</gene>
<evidence type="ECO:0000313" key="7">
    <source>
        <dbReference type="Proteomes" id="UP000002985"/>
    </source>
</evidence>
<dbReference type="CDD" id="cd10147">
    <property type="entry name" value="Wzt_C-like"/>
    <property type="match status" value="1"/>
</dbReference>
<dbReference type="InterPro" id="IPR003593">
    <property type="entry name" value="AAA+_ATPase"/>
</dbReference>
<dbReference type="Gene3D" id="3.40.50.300">
    <property type="entry name" value="P-loop containing nucleotide triphosphate hydrolases"/>
    <property type="match status" value="1"/>
</dbReference>
<feature type="domain" description="ABC transporter" evidence="5">
    <location>
        <begin position="24"/>
        <end position="250"/>
    </location>
</feature>
<dbReference type="Gene3D" id="2.70.50.60">
    <property type="entry name" value="abc- transporter (atp binding component) like domain"/>
    <property type="match status" value="1"/>
</dbReference>
<dbReference type="CDD" id="cd03220">
    <property type="entry name" value="ABC_KpsT_Wzt"/>
    <property type="match status" value="1"/>
</dbReference>
<keyword evidence="2" id="KW-0813">Transport</keyword>
<evidence type="ECO:0000256" key="2">
    <source>
        <dbReference type="ARBA" id="ARBA00022448"/>
    </source>
</evidence>
<sequence>MSAVLTVESVSKQFKIQRNRPVSLKESIIWWFHNRYNTSNNRFWALRDISFSVEQGQVLGIIGHNGAGKSTLLRLLCGLGRPTCGRIQRTGHVSGLLELGSGFHPDMTGRENLMTGGILSGLTRGEVQARQQEIIAFAELEEFIDQPVRTYSNGMYLRLAFAAAIHFDPDVLIIDEVLAVGDSRFQKRCLERLNAFRISGKALILTSHDTEQIKSLCDEVLVLEEGRVVMQGDPASAISCYNDLMRQRTEKRAAQLFNGAVQPSLTVEHGNRMGTQEVSICAVHLYDKQGNMNDTLHSGDGLTIELKYNLTASLSDMALLLGIYSETNVKCFETYILSVSATFGPLTKQGSFSCHFRELPLLPGLYYITVGLYPVDWSYVYDYHWQMHPLHVLKNGIHSGVSGIISLYPVWSVPPENSGQAETKIRT</sequence>
<dbReference type="InterPro" id="IPR003439">
    <property type="entry name" value="ABC_transporter-like_ATP-bd"/>
</dbReference>